<dbReference type="InterPro" id="IPR013321">
    <property type="entry name" value="Arc_rbn_hlx_hlx"/>
</dbReference>
<sequence length="77" mass="8719">MVAITIRGVPDDTRAELAARAARKGQSMQEFLREHLVELAARPDMEELLERIRRRREAFGGGLTAEQIVEMKGVDQK</sequence>
<dbReference type="EMBL" id="CP022295">
    <property type="protein sequence ID" value="QSR25136.1"/>
    <property type="molecule type" value="Genomic_DNA"/>
</dbReference>
<evidence type="ECO:0000259" key="1">
    <source>
        <dbReference type="Pfam" id="PF22513"/>
    </source>
</evidence>
<dbReference type="SUPFAM" id="SSF47598">
    <property type="entry name" value="Ribbon-helix-helix"/>
    <property type="match status" value="1"/>
</dbReference>
<evidence type="ECO:0000313" key="2">
    <source>
        <dbReference type="EMBL" id="QSR25136.1"/>
    </source>
</evidence>
<dbReference type="Gene3D" id="1.10.1220.10">
    <property type="entry name" value="Met repressor-like"/>
    <property type="match status" value="1"/>
</dbReference>
<protein>
    <recommendedName>
        <fullName evidence="1">Antitoxin FitA-like ribbon-helix-helix domain-containing protein</fullName>
    </recommendedName>
</protein>
<accession>A0ABX7PGW6</accession>
<gene>
    <name evidence="2" type="ORF">CFH99_05815</name>
</gene>
<organism evidence="2 3">
    <name type="scientific">Nocardioides aromaticivorans</name>
    <dbReference type="NCBI Taxonomy" id="200618"/>
    <lineage>
        <taxon>Bacteria</taxon>
        <taxon>Bacillati</taxon>
        <taxon>Actinomycetota</taxon>
        <taxon>Actinomycetes</taxon>
        <taxon>Propionibacteriales</taxon>
        <taxon>Nocardioidaceae</taxon>
        <taxon>Nocardioides</taxon>
    </lineage>
</organism>
<dbReference type="Proteomes" id="UP000662818">
    <property type="component" value="Chromosome"/>
</dbReference>
<dbReference type="Pfam" id="PF22513">
    <property type="entry name" value="FitA-like_RHH"/>
    <property type="match status" value="1"/>
</dbReference>
<name>A0ABX7PGW6_9ACTN</name>
<keyword evidence="3" id="KW-1185">Reference proteome</keyword>
<dbReference type="RefSeq" id="WP_207009253.1">
    <property type="nucleotide sequence ID" value="NZ_CP022295.1"/>
</dbReference>
<proteinExistence type="predicted"/>
<evidence type="ECO:0000313" key="3">
    <source>
        <dbReference type="Proteomes" id="UP000662818"/>
    </source>
</evidence>
<dbReference type="InterPro" id="IPR010985">
    <property type="entry name" value="Ribbon_hlx_hlx"/>
</dbReference>
<reference evidence="2 3" key="1">
    <citation type="submission" date="2017-06" db="EMBL/GenBank/DDBJ databases">
        <title>Complete Genome Sequence of the Soil Carbazole-Degrading Bacterium Nocardioides aromaticivorans IC177.</title>
        <authorList>
            <person name="Vejarano F."/>
            <person name="Suzuki-Minakuchi C."/>
            <person name="Ohtsubo Y."/>
            <person name="Tsuda M."/>
            <person name="Okada K."/>
            <person name="Nojiri H."/>
        </authorList>
    </citation>
    <scope>NUCLEOTIDE SEQUENCE [LARGE SCALE GENOMIC DNA]</scope>
    <source>
        <strain evidence="2 3">IC177</strain>
    </source>
</reference>
<dbReference type="InterPro" id="IPR053853">
    <property type="entry name" value="FitA-like_RHH"/>
</dbReference>
<feature type="domain" description="Antitoxin FitA-like ribbon-helix-helix" evidence="1">
    <location>
        <begin position="3"/>
        <end position="38"/>
    </location>
</feature>